<accession>A0A7J9IW92</accession>
<reference evidence="1 2" key="1">
    <citation type="journal article" date="2019" name="Genome Biol. Evol.">
        <title>Insights into the evolution of the New World diploid cottons (Gossypium, subgenus Houzingenia) based on genome sequencing.</title>
        <authorList>
            <person name="Grover C.E."/>
            <person name="Arick M.A. 2nd"/>
            <person name="Thrash A."/>
            <person name="Conover J.L."/>
            <person name="Sanders W.S."/>
            <person name="Peterson D.G."/>
            <person name="Frelichowski J.E."/>
            <person name="Scheffler J.A."/>
            <person name="Scheffler B.E."/>
            <person name="Wendel J.F."/>
        </authorList>
    </citation>
    <scope>NUCLEOTIDE SEQUENCE [LARGE SCALE GENOMIC DNA]</scope>
    <source>
        <strain evidence="1">6</strain>
        <tissue evidence="1">Leaf</tissue>
    </source>
</reference>
<protein>
    <submittedName>
        <fullName evidence="1">Uncharacterized protein</fullName>
    </submittedName>
</protein>
<name>A0A7J9IW92_9ROSI</name>
<proteinExistence type="predicted"/>
<gene>
    <name evidence="1" type="ORF">Goarm_010951</name>
</gene>
<dbReference type="Proteomes" id="UP000593575">
    <property type="component" value="Unassembled WGS sequence"/>
</dbReference>
<evidence type="ECO:0000313" key="2">
    <source>
        <dbReference type="Proteomes" id="UP000593575"/>
    </source>
</evidence>
<dbReference type="EMBL" id="JABFAE010000004">
    <property type="protein sequence ID" value="MBA0826058.1"/>
    <property type="molecule type" value="Genomic_DNA"/>
</dbReference>
<keyword evidence="2" id="KW-1185">Reference proteome</keyword>
<evidence type="ECO:0000313" key="1">
    <source>
        <dbReference type="EMBL" id="MBA0826058.1"/>
    </source>
</evidence>
<organism evidence="1 2">
    <name type="scientific">Gossypium armourianum</name>
    <dbReference type="NCBI Taxonomy" id="34283"/>
    <lineage>
        <taxon>Eukaryota</taxon>
        <taxon>Viridiplantae</taxon>
        <taxon>Streptophyta</taxon>
        <taxon>Embryophyta</taxon>
        <taxon>Tracheophyta</taxon>
        <taxon>Spermatophyta</taxon>
        <taxon>Magnoliopsida</taxon>
        <taxon>eudicotyledons</taxon>
        <taxon>Gunneridae</taxon>
        <taxon>Pentapetalae</taxon>
        <taxon>rosids</taxon>
        <taxon>malvids</taxon>
        <taxon>Malvales</taxon>
        <taxon>Malvaceae</taxon>
        <taxon>Malvoideae</taxon>
        <taxon>Gossypium</taxon>
    </lineage>
</organism>
<dbReference type="AlphaFoldDB" id="A0A7J9IW92"/>
<comment type="caution">
    <text evidence="1">The sequence shown here is derived from an EMBL/GenBank/DDBJ whole genome shotgun (WGS) entry which is preliminary data.</text>
</comment>
<sequence>MLLVMLLSSTLLATLMV</sequence>